<dbReference type="EMBL" id="CP017675">
    <property type="protein sequence ID" value="APB34821.1"/>
    <property type="molecule type" value="Genomic_DNA"/>
</dbReference>
<keyword evidence="6 15" id="KW-0548">Nucleotidyltransferase</keyword>
<feature type="domain" description="Poly A polymerase head" evidence="12">
    <location>
        <begin position="24"/>
        <end position="135"/>
    </location>
</feature>
<sequence>MSPLHPFQPQTWPFNSMDLPPGGYLVGGAVRDGLLQRNKNHWDLDIVLPVDVIPCGEKLAKKYHTSLVILDLERQIVRLIFPDVTLDLIQMQGDDILHDLSQRDFTINAIAWDYNTRELYDPHNGQQDLQAKTIRMVHSDNLLHDPLRLLRAYRLAAQLNFAIESKTNQRIKSIASLLANIAPERVQNELNLLCNSQHGSQHLIQAWQDGILTPWFPDIQSHWMQLLPHWDTLPDSYPQLAFILDQHLRQDRSVLNILKLCCLLPENREIARHTLTQLRYSRAEIQYIEKLITLWPVLERLITSPAPPIPAQFDLFQRAGEALPGLLAVALVHGYGWPMLALWLERFTNPQDPVAHALPLVSGHDLMQKLNLTPSPRVGKLLHFLALAHAQGHITNPAEALELAAVLVRQT</sequence>
<evidence type="ECO:0000256" key="11">
    <source>
        <dbReference type="RuleBase" id="RU003953"/>
    </source>
</evidence>
<dbReference type="EC" id="2.7.7.72" evidence="15"/>
<dbReference type="RefSeq" id="WP_071455206.1">
    <property type="nucleotide sequence ID" value="NZ_CP017675.1"/>
</dbReference>
<dbReference type="InterPro" id="IPR043519">
    <property type="entry name" value="NT_sf"/>
</dbReference>
<keyword evidence="4 11" id="KW-0808">Transferase</keyword>
<keyword evidence="10 11" id="KW-0694">RNA-binding</keyword>
<comment type="similarity">
    <text evidence="2 11">Belongs to the tRNA nucleotidyltransferase/poly(A) polymerase family.</text>
</comment>
<dbReference type="GO" id="GO:0046872">
    <property type="term" value="F:metal ion binding"/>
    <property type="evidence" value="ECO:0007669"/>
    <property type="project" value="UniProtKB-KW"/>
</dbReference>
<evidence type="ECO:0000256" key="5">
    <source>
        <dbReference type="ARBA" id="ARBA00022694"/>
    </source>
</evidence>
<evidence type="ECO:0000313" key="16">
    <source>
        <dbReference type="Proteomes" id="UP000180235"/>
    </source>
</evidence>
<dbReference type="Pfam" id="PF13735">
    <property type="entry name" value="tRNA_NucTran2_2"/>
    <property type="match status" value="1"/>
</dbReference>
<keyword evidence="3" id="KW-0820">tRNA-binding</keyword>
<dbReference type="PANTHER" id="PTHR47545:SF2">
    <property type="entry name" value="CC-ADDING TRNA NUCLEOTIDYLTRANSFERASE"/>
    <property type="match status" value="1"/>
</dbReference>
<comment type="cofactor">
    <cofactor evidence="1">
        <name>Mg(2+)</name>
        <dbReference type="ChEBI" id="CHEBI:18420"/>
    </cofactor>
</comment>
<evidence type="ECO:0000259" key="13">
    <source>
        <dbReference type="Pfam" id="PF12627"/>
    </source>
</evidence>
<keyword evidence="7" id="KW-0479">Metal-binding</keyword>
<feature type="domain" description="tRNA nucleotidyltransferase/poly(A) polymerase RNA and SrmB- binding" evidence="13">
    <location>
        <begin position="160"/>
        <end position="220"/>
    </location>
</feature>
<dbReference type="InterPro" id="IPR032810">
    <property type="entry name" value="CCA-adding_enz_C"/>
</dbReference>
<dbReference type="GO" id="GO:0000049">
    <property type="term" value="F:tRNA binding"/>
    <property type="evidence" value="ECO:0007669"/>
    <property type="project" value="UniProtKB-KW"/>
</dbReference>
<evidence type="ECO:0000313" key="15">
    <source>
        <dbReference type="EMBL" id="APB34821.1"/>
    </source>
</evidence>
<dbReference type="GO" id="GO:0008033">
    <property type="term" value="P:tRNA processing"/>
    <property type="evidence" value="ECO:0007669"/>
    <property type="project" value="UniProtKB-KW"/>
</dbReference>
<organism evidence="15 16">
    <name type="scientific">Gloeomargarita lithophora Alchichica-D10</name>
    <dbReference type="NCBI Taxonomy" id="1188229"/>
    <lineage>
        <taxon>Bacteria</taxon>
        <taxon>Bacillati</taxon>
        <taxon>Cyanobacteriota</taxon>
        <taxon>Cyanophyceae</taxon>
        <taxon>Gloeomargaritales</taxon>
        <taxon>Gloeomargaritaceae</taxon>
        <taxon>Gloeomargarita</taxon>
    </lineage>
</organism>
<dbReference type="PANTHER" id="PTHR47545">
    <property type="entry name" value="MULTIFUNCTIONAL CCA PROTEIN"/>
    <property type="match status" value="1"/>
</dbReference>
<evidence type="ECO:0000259" key="14">
    <source>
        <dbReference type="Pfam" id="PF13735"/>
    </source>
</evidence>
<proteinExistence type="inferred from homology"/>
<dbReference type="InterPro" id="IPR032828">
    <property type="entry name" value="PolyA_RNA-bd"/>
</dbReference>
<feature type="domain" description="CCA-adding enzyme C-terminal" evidence="14">
    <location>
        <begin position="257"/>
        <end position="402"/>
    </location>
</feature>
<keyword evidence="16" id="KW-1185">Reference proteome</keyword>
<reference evidence="15 16" key="1">
    <citation type="submission" date="2016-10" db="EMBL/GenBank/DDBJ databases">
        <title>Description of Gloeomargarita lithophora gen. nov., sp. nov., a thylakoid-bearing basal-branching cyanobacterium with intracellular carbonates, and proposal for Gloeomargaritales ord. nov.</title>
        <authorList>
            <person name="Moreira D."/>
            <person name="Tavera R."/>
            <person name="Benzerara K."/>
            <person name="Skouri-Panet F."/>
            <person name="Couradeau E."/>
            <person name="Gerard E."/>
            <person name="Loussert C."/>
            <person name="Novelo E."/>
            <person name="Zivanovic Y."/>
            <person name="Lopez-Garcia P."/>
        </authorList>
    </citation>
    <scope>NUCLEOTIDE SEQUENCE [LARGE SCALE GENOMIC DNA]</scope>
    <source>
        <strain evidence="15 16">D10</strain>
    </source>
</reference>
<gene>
    <name evidence="15" type="primary">cca-1</name>
    <name evidence="15" type="ORF">GlitD10_2484</name>
</gene>
<dbReference type="Pfam" id="PF01743">
    <property type="entry name" value="PolyA_pol"/>
    <property type="match status" value="1"/>
</dbReference>
<evidence type="ECO:0000256" key="1">
    <source>
        <dbReference type="ARBA" id="ARBA00001946"/>
    </source>
</evidence>
<evidence type="ECO:0000256" key="4">
    <source>
        <dbReference type="ARBA" id="ARBA00022679"/>
    </source>
</evidence>
<dbReference type="CDD" id="cd05398">
    <property type="entry name" value="NT_ClassII-CCAase"/>
    <property type="match status" value="1"/>
</dbReference>
<dbReference type="SUPFAM" id="SSF81891">
    <property type="entry name" value="Poly A polymerase C-terminal region-like"/>
    <property type="match status" value="1"/>
</dbReference>
<dbReference type="OrthoDB" id="9805698at2"/>
<evidence type="ECO:0000256" key="2">
    <source>
        <dbReference type="ARBA" id="ARBA00007265"/>
    </source>
</evidence>
<evidence type="ECO:0000259" key="12">
    <source>
        <dbReference type="Pfam" id="PF01743"/>
    </source>
</evidence>
<protein>
    <submittedName>
        <fullName evidence="15">tRNA nucleotidyltransferase/poly(A) polymerase family protein</fullName>
        <ecNumber evidence="15">2.7.7.72</ecNumber>
    </submittedName>
</protein>
<keyword evidence="8" id="KW-0547">Nucleotide-binding</keyword>
<dbReference type="InterPro" id="IPR050124">
    <property type="entry name" value="tRNA_CCA-adding_enzyme"/>
</dbReference>
<evidence type="ECO:0000256" key="3">
    <source>
        <dbReference type="ARBA" id="ARBA00022555"/>
    </source>
</evidence>
<accession>A0A1J0AFX4</accession>
<name>A0A1J0AFX4_9CYAN</name>
<dbReference type="AlphaFoldDB" id="A0A1J0AFX4"/>
<evidence type="ECO:0000256" key="10">
    <source>
        <dbReference type="ARBA" id="ARBA00022884"/>
    </source>
</evidence>
<dbReference type="GO" id="GO:0000166">
    <property type="term" value="F:nucleotide binding"/>
    <property type="evidence" value="ECO:0007669"/>
    <property type="project" value="UniProtKB-KW"/>
</dbReference>
<dbReference type="InterPro" id="IPR002646">
    <property type="entry name" value="PolA_pol_head_dom"/>
</dbReference>
<dbReference type="Gene3D" id="3.30.460.10">
    <property type="entry name" value="Beta Polymerase, domain 2"/>
    <property type="match status" value="1"/>
</dbReference>
<dbReference type="Gene3D" id="1.10.3090.10">
    <property type="entry name" value="cca-adding enzyme, domain 2"/>
    <property type="match status" value="1"/>
</dbReference>
<evidence type="ECO:0000256" key="9">
    <source>
        <dbReference type="ARBA" id="ARBA00022842"/>
    </source>
</evidence>
<dbReference type="SUPFAM" id="SSF81301">
    <property type="entry name" value="Nucleotidyltransferase"/>
    <property type="match status" value="1"/>
</dbReference>
<evidence type="ECO:0000256" key="8">
    <source>
        <dbReference type="ARBA" id="ARBA00022741"/>
    </source>
</evidence>
<dbReference type="GO" id="GO:0004810">
    <property type="term" value="F:CCA tRNA nucleotidyltransferase activity"/>
    <property type="evidence" value="ECO:0007669"/>
    <property type="project" value="UniProtKB-EC"/>
</dbReference>
<keyword evidence="5" id="KW-0819">tRNA processing</keyword>
<dbReference type="Proteomes" id="UP000180235">
    <property type="component" value="Chromosome"/>
</dbReference>
<dbReference type="STRING" id="1188229.GlitD10_2484"/>
<dbReference type="Pfam" id="PF12627">
    <property type="entry name" value="PolyA_pol_RNAbd"/>
    <property type="match status" value="1"/>
</dbReference>
<evidence type="ECO:0000256" key="6">
    <source>
        <dbReference type="ARBA" id="ARBA00022695"/>
    </source>
</evidence>
<evidence type="ECO:0000256" key="7">
    <source>
        <dbReference type="ARBA" id="ARBA00022723"/>
    </source>
</evidence>
<keyword evidence="9" id="KW-0460">Magnesium</keyword>
<dbReference type="KEGG" id="glt:GlitD10_2484"/>